<geneLocation type="plasmid" evidence="2 3">
    <name>unnamed</name>
</geneLocation>
<dbReference type="RefSeq" id="WP_283079029.1">
    <property type="nucleotide sequence ID" value="NZ_CP121672.1"/>
</dbReference>
<evidence type="ECO:0008006" key="4">
    <source>
        <dbReference type="Google" id="ProtNLM"/>
    </source>
</evidence>
<dbReference type="Gene3D" id="1.10.1660.10">
    <property type="match status" value="1"/>
</dbReference>
<keyword evidence="3" id="KW-1185">Reference proteome</keyword>
<proteinExistence type="predicted"/>
<evidence type="ECO:0000313" key="2">
    <source>
        <dbReference type="EMBL" id="WFT77093.1"/>
    </source>
</evidence>
<dbReference type="EMBL" id="CP121672">
    <property type="protein sequence ID" value="WFT77093.1"/>
    <property type="molecule type" value="Genomic_DNA"/>
</dbReference>
<accession>A0ABY8J6Q5</accession>
<evidence type="ECO:0000313" key="3">
    <source>
        <dbReference type="Proteomes" id="UP001221597"/>
    </source>
</evidence>
<evidence type="ECO:0000256" key="1">
    <source>
        <dbReference type="SAM" id="MobiDB-lite"/>
    </source>
</evidence>
<dbReference type="Proteomes" id="UP001221597">
    <property type="component" value="Plasmid unnamed"/>
</dbReference>
<keyword evidence="2" id="KW-0614">Plasmid</keyword>
<protein>
    <recommendedName>
        <fullName evidence="4">MerR HTH family regulatory protein</fullName>
    </recommendedName>
</protein>
<name>A0ABY8J6Q5_9BACI</name>
<reference evidence="2 3" key="1">
    <citation type="submission" date="2023-04" db="EMBL/GenBank/DDBJ databases">
        <title>Genome sequence of Halobacillus naozhouensis KACC 21980.</title>
        <authorList>
            <person name="Kim S."/>
            <person name="Heo J."/>
            <person name="Kwon S.-W."/>
        </authorList>
    </citation>
    <scope>NUCLEOTIDE SEQUENCE [LARGE SCALE GENOMIC DNA]</scope>
    <source>
        <strain evidence="2 3">KCTC 13234</strain>
        <plasmid evidence="2 3">unnamed</plasmid>
    </source>
</reference>
<feature type="region of interest" description="Disordered" evidence="1">
    <location>
        <begin position="182"/>
        <end position="210"/>
    </location>
</feature>
<gene>
    <name evidence="2" type="ORF">P9989_21540</name>
</gene>
<organism evidence="2 3">
    <name type="scientific">Halobacillus naozhouensis</name>
    <dbReference type="NCBI Taxonomy" id="554880"/>
    <lineage>
        <taxon>Bacteria</taxon>
        <taxon>Bacillati</taxon>
        <taxon>Bacillota</taxon>
        <taxon>Bacilli</taxon>
        <taxon>Bacillales</taxon>
        <taxon>Bacillaceae</taxon>
        <taxon>Halobacillus</taxon>
    </lineage>
</organism>
<feature type="compositionally biased region" description="Basic and acidic residues" evidence="1">
    <location>
        <begin position="194"/>
        <end position="203"/>
    </location>
</feature>
<sequence>MDELQTEYERMYSPGEVALHIEIERQTVTKYARLFENNGYNFHKDEKGNRLYSDTNVLMFKDLINKRNKPGMTLEAAAKSLTDIYKSKSVTDTVSNDSDEKANYAAIMEKLESLEEKFNEQKEFNKNLVLELQASEKRTKTLINNKVESMQQSLSEHDRIRQEQLEKDLERYRLAAPEIEEEAAEEVAATTEQPPKKEKKGWMDKLWPFS</sequence>